<feature type="compositionally biased region" description="Basic and acidic residues" evidence="1">
    <location>
        <begin position="565"/>
        <end position="582"/>
    </location>
</feature>
<feature type="compositionally biased region" description="Polar residues" evidence="1">
    <location>
        <begin position="391"/>
        <end position="406"/>
    </location>
</feature>
<proteinExistence type="predicted"/>
<feature type="region of interest" description="Disordered" evidence="1">
    <location>
        <begin position="563"/>
        <end position="665"/>
    </location>
</feature>
<feature type="region of interest" description="Disordered" evidence="1">
    <location>
        <begin position="771"/>
        <end position="889"/>
    </location>
</feature>
<protein>
    <submittedName>
        <fullName evidence="2">Uncharacterized protein</fullName>
    </submittedName>
</protein>
<feature type="compositionally biased region" description="Polar residues" evidence="1">
    <location>
        <begin position="352"/>
        <end position="361"/>
    </location>
</feature>
<sequence>MPRPLEGVYKNPQKSHAQEPKSSIPTRPESGGPTTKSSGVGSFHLRKPPPPSSSGSRSYALSPSTHAQKMSVSKIPTLVPAAESSQLDISSARRQLPSPLHVSSPQPLQTSTVRRQEGIDAASPPDFSSPQRLRVNTAGRYQGSSAPIPLNFSSPQRLPVITAGRNQLQPPSLLNIPTAQRFQVTRYQGRNTPSPLAHAVAASPAQASPASLDKPLPSIPVGHVVDPSSPPKVSRTLIDATVAGTPTEEEWPTLQPENINIATTSFSSAVNPVPRNFSVPQHHMESTRTRSRNQDTESPLAHKRSFREKSDAADLVKPPQLLSPVLRNTVAGTRSRPHKSGSTKWPLLNMEPLSNDNLPRSSEQDEQGWEKDASFPDSLYNTPKAQEKGLTPQSPNVTPCSLSTSEAISPYTGSPYAQKISEQDADLGSRVKRLSNHSIKSGLGPVLTISDDADSLLLGNLSQVPDIPPMPEGQSQSVLEERPASSLSTKIMRERIPSALSNTFRRSRPSTARSDSTMDGGSTSAKIVPIRSMQPPRKASVESGPKNPFVNAIQNPVVAATVDQKGPEEPGIQKKPVVRRDGPVGTYILSTGSSRRRASLAKIPTRGSSMRSASNPIKQATRVASDASTHSEPVKEARSADETLSGEATLQSDKKSDSGSRSAPVTSAGIISKVGPAFSNALQPRQAGIPRPLGRQPPPVVPPTKRNPVSRFAGDNPFHIDIPTSAQGAPCFGYTSTTVEGGPAALRTGVKGDAIPKIRLKKSFRNLFQKKDHKQTKLLPAPKEPKRRSLTAPGNRFAQHFRSSVTSKGRESEETTYNDPVHKEFASPEPDANVTTRPEPADKKSTHLGRTVKEPAEFGTANKQPAGKEAVRQEPDQQLKSTSDAAKVATPTRNTQAMFPSSPNLTISTNADISAIVSPTRALADAVVQDIMDTVNDLPVDSPERVRAIQISQAVVQTAEMVLKTRIAAHKAKRYAREAELCSNTAEITLKRVQDLVRSNLDTAESIMDLISRFPVPNTDATGTIKGTSST</sequence>
<dbReference type="AlphaFoldDB" id="A0A1Y2A230"/>
<feature type="compositionally biased region" description="Polar residues" evidence="1">
    <location>
        <begin position="83"/>
        <end position="93"/>
    </location>
</feature>
<dbReference type="OrthoDB" id="5407305at2759"/>
<organism evidence="2 3">
    <name type="scientific">Clohesyomyces aquaticus</name>
    <dbReference type="NCBI Taxonomy" id="1231657"/>
    <lineage>
        <taxon>Eukaryota</taxon>
        <taxon>Fungi</taxon>
        <taxon>Dikarya</taxon>
        <taxon>Ascomycota</taxon>
        <taxon>Pezizomycotina</taxon>
        <taxon>Dothideomycetes</taxon>
        <taxon>Pleosporomycetidae</taxon>
        <taxon>Pleosporales</taxon>
        <taxon>Lindgomycetaceae</taxon>
        <taxon>Clohesyomyces</taxon>
    </lineage>
</organism>
<feature type="compositionally biased region" description="Polar residues" evidence="1">
    <location>
        <begin position="12"/>
        <end position="25"/>
    </location>
</feature>
<accession>A0A1Y2A230</accession>
<feature type="region of interest" description="Disordered" evidence="1">
    <location>
        <begin position="272"/>
        <end position="406"/>
    </location>
</feature>
<gene>
    <name evidence="2" type="ORF">BCR34DRAFT_597592</name>
</gene>
<keyword evidence="3" id="KW-1185">Reference proteome</keyword>
<evidence type="ECO:0000313" key="3">
    <source>
        <dbReference type="Proteomes" id="UP000193144"/>
    </source>
</evidence>
<dbReference type="Proteomes" id="UP000193144">
    <property type="component" value="Unassembled WGS sequence"/>
</dbReference>
<feature type="compositionally biased region" description="Polar residues" evidence="1">
    <location>
        <begin position="101"/>
        <end position="113"/>
    </location>
</feature>
<name>A0A1Y2A230_9PLEO</name>
<reference evidence="2 3" key="1">
    <citation type="submission" date="2016-07" db="EMBL/GenBank/DDBJ databases">
        <title>Pervasive Adenine N6-methylation of Active Genes in Fungi.</title>
        <authorList>
            <consortium name="DOE Joint Genome Institute"/>
            <person name="Mondo S.J."/>
            <person name="Dannebaum R.O."/>
            <person name="Kuo R.C."/>
            <person name="Labutti K."/>
            <person name="Haridas S."/>
            <person name="Kuo A."/>
            <person name="Salamov A."/>
            <person name="Ahrendt S.R."/>
            <person name="Lipzen A."/>
            <person name="Sullivan W."/>
            <person name="Andreopoulos W.B."/>
            <person name="Clum A."/>
            <person name="Lindquist E."/>
            <person name="Daum C."/>
            <person name="Ramamoorthy G.K."/>
            <person name="Gryganskyi A."/>
            <person name="Culley D."/>
            <person name="Magnuson J.K."/>
            <person name="James T.Y."/>
            <person name="O'Malley M.A."/>
            <person name="Stajich J.E."/>
            <person name="Spatafora J.W."/>
            <person name="Visel A."/>
            <person name="Grigoriev I.V."/>
        </authorList>
    </citation>
    <scope>NUCLEOTIDE SEQUENCE [LARGE SCALE GENOMIC DNA]</scope>
    <source>
        <strain evidence="2 3">CBS 115471</strain>
    </source>
</reference>
<feature type="region of interest" description="Disordered" evidence="1">
    <location>
        <begin position="463"/>
        <end position="487"/>
    </location>
</feature>
<feature type="compositionally biased region" description="Polar residues" evidence="1">
    <location>
        <begin position="606"/>
        <end position="618"/>
    </location>
</feature>
<feature type="compositionally biased region" description="Basic and acidic residues" evidence="1">
    <location>
        <begin position="632"/>
        <end position="641"/>
    </location>
</feature>
<evidence type="ECO:0000256" key="1">
    <source>
        <dbReference type="SAM" id="MobiDB-lite"/>
    </source>
</evidence>
<feature type="region of interest" description="Disordered" evidence="1">
    <location>
        <begin position="1"/>
        <end position="133"/>
    </location>
</feature>
<feature type="region of interest" description="Disordered" evidence="1">
    <location>
        <begin position="503"/>
        <end position="524"/>
    </location>
</feature>
<comment type="caution">
    <text evidence="2">The sequence shown here is derived from an EMBL/GenBank/DDBJ whole genome shotgun (WGS) entry which is preliminary data.</text>
</comment>
<dbReference type="EMBL" id="MCFA01000017">
    <property type="protein sequence ID" value="ORY16583.1"/>
    <property type="molecule type" value="Genomic_DNA"/>
</dbReference>
<evidence type="ECO:0000313" key="2">
    <source>
        <dbReference type="EMBL" id="ORY16583.1"/>
    </source>
</evidence>
<feature type="compositionally biased region" description="Low complexity" evidence="1">
    <location>
        <begin position="53"/>
        <end position="64"/>
    </location>
</feature>
<feature type="compositionally biased region" description="Basic and acidic residues" evidence="1">
    <location>
        <begin position="282"/>
        <end position="295"/>
    </location>
</feature>
<feature type="compositionally biased region" description="Basic and acidic residues" evidence="1">
    <location>
        <begin position="839"/>
        <end position="856"/>
    </location>
</feature>